<sequence>MGNSIRPGCCCVMLIIITSLATLLRGRQPPPHAGAPVTVAWVCVVPAVPYSQLPAVQSPAPGSSLGILGKAFQF</sequence>
<keyword evidence="3" id="KW-1185">Reference proteome</keyword>
<dbReference type="AlphaFoldDB" id="A0AAE1DKV2"/>
<feature type="chain" id="PRO_5042067022" description="Secreted protein" evidence="1">
    <location>
        <begin position="27"/>
        <end position="74"/>
    </location>
</feature>
<reference evidence="2" key="1">
    <citation type="journal article" date="2023" name="G3 (Bethesda)">
        <title>A reference genome for the long-term kleptoplast-retaining sea slug Elysia crispata morphotype clarki.</title>
        <authorList>
            <person name="Eastman K.E."/>
            <person name="Pendleton A.L."/>
            <person name="Shaikh M.A."/>
            <person name="Suttiyut T."/>
            <person name="Ogas R."/>
            <person name="Tomko P."/>
            <person name="Gavelis G."/>
            <person name="Widhalm J.R."/>
            <person name="Wisecaver J.H."/>
        </authorList>
    </citation>
    <scope>NUCLEOTIDE SEQUENCE</scope>
    <source>
        <strain evidence="2">ECLA1</strain>
    </source>
</reference>
<evidence type="ECO:0000256" key="1">
    <source>
        <dbReference type="SAM" id="SignalP"/>
    </source>
</evidence>
<organism evidence="2 3">
    <name type="scientific">Elysia crispata</name>
    <name type="common">lettuce slug</name>
    <dbReference type="NCBI Taxonomy" id="231223"/>
    <lineage>
        <taxon>Eukaryota</taxon>
        <taxon>Metazoa</taxon>
        <taxon>Spiralia</taxon>
        <taxon>Lophotrochozoa</taxon>
        <taxon>Mollusca</taxon>
        <taxon>Gastropoda</taxon>
        <taxon>Heterobranchia</taxon>
        <taxon>Euthyneura</taxon>
        <taxon>Panpulmonata</taxon>
        <taxon>Sacoglossa</taxon>
        <taxon>Placobranchoidea</taxon>
        <taxon>Plakobranchidae</taxon>
        <taxon>Elysia</taxon>
    </lineage>
</organism>
<name>A0AAE1DKV2_9GAST</name>
<proteinExistence type="predicted"/>
<evidence type="ECO:0000313" key="2">
    <source>
        <dbReference type="EMBL" id="KAK3773113.1"/>
    </source>
</evidence>
<dbReference type="EMBL" id="JAWDGP010003560">
    <property type="protein sequence ID" value="KAK3773113.1"/>
    <property type="molecule type" value="Genomic_DNA"/>
</dbReference>
<keyword evidence="1" id="KW-0732">Signal</keyword>
<evidence type="ECO:0008006" key="4">
    <source>
        <dbReference type="Google" id="ProtNLM"/>
    </source>
</evidence>
<dbReference type="Proteomes" id="UP001283361">
    <property type="component" value="Unassembled WGS sequence"/>
</dbReference>
<feature type="signal peptide" evidence="1">
    <location>
        <begin position="1"/>
        <end position="26"/>
    </location>
</feature>
<comment type="caution">
    <text evidence="2">The sequence shown here is derived from an EMBL/GenBank/DDBJ whole genome shotgun (WGS) entry which is preliminary data.</text>
</comment>
<gene>
    <name evidence="2" type="ORF">RRG08_016216</name>
</gene>
<evidence type="ECO:0000313" key="3">
    <source>
        <dbReference type="Proteomes" id="UP001283361"/>
    </source>
</evidence>
<protein>
    <recommendedName>
        <fullName evidence="4">Secreted protein</fullName>
    </recommendedName>
</protein>
<accession>A0AAE1DKV2</accession>